<dbReference type="Gene3D" id="3.30.565.10">
    <property type="entry name" value="Histidine kinase-like ATPase, C-terminal domain"/>
    <property type="match status" value="1"/>
</dbReference>
<sequence length="481" mass="52335">MSVRPARRLVWVIDDSRLDAERARRVLAHEHDVEVLHDGSAALERLSSCATPPDVMVLDWIMPDVSGLEVCRFLRSESAAYDKLGILLLTAHRHTDQIVEGLSAGANDYLAKPYEDEELRARVASLVRWRALLERAEQAEAANRRLLETAPDPLLVLGADGRLHFVNDQAAIALGVPADALIGRPLAELIPGLAAESGEAGARESKLPTADVEIHGRIFSPTLSVLPGEGAASTIISLRDVTERRLLDERRLDFYSIIAHDLRTPLNAMTLRVANMLSSEDLEGRPSLLEDVQKLDQRLQSLVVMINDFLELASLEGAKHRMDRAEVDLVRLIADTVEDFRPLLEEKGHTFTGPARGEDAAVLGDPKRLAQVLSNLIGNAIKFTPPGGTIGARVEVKPRSVEVSLTDTGCGVAPEIAPSLFQRYKRGAHSAGGSGLGLMIVKEIVEAHGGVVGVESSPGRGCRFWFRLPRSRRSSTPTLPA</sequence>
<feature type="modified residue" description="4-aspartylphosphate" evidence="6">
    <location>
        <position position="59"/>
    </location>
</feature>
<name>A0A2L0F528_SORCE</name>
<dbReference type="GO" id="GO:0000155">
    <property type="term" value="F:phosphorelay sensor kinase activity"/>
    <property type="evidence" value="ECO:0007669"/>
    <property type="project" value="InterPro"/>
</dbReference>
<accession>A0A2L0F528</accession>
<evidence type="ECO:0000259" key="7">
    <source>
        <dbReference type="PROSITE" id="PS50109"/>
    </source>
</evidence>
<gene>
    <name evidence="10" type="ORF">SOCE26_081430</name>
</gene>
<evidence type="ECO:0000256" key="4">
    <source>
        <dbReference type="ARBA" id="ARBA00022679"/>
    </source>
</evidence>
<dbReference type="InterPro" id="IPR011006">
    <property type="entry name" value="CheY-like_superfamily"/>
</dbReference>
<dbReference type="InterPro" id="IPR001789">
    <property type="entry name" value="Sig_transdc_resp-reg_receiver"/>
</dbReference>
<feature type="domain" description="Histidine kinase" evidence="7">
    <location>
        <begin position="257"/>
        <end position="472"/>
    </location>
</feature>
<evidence type="ECO:0000313" key="10">
    <source>
        <dbReference type="EMBL" id="AUX46637.1"/>
    </source>
</evidence>
<dbReference type="OrthoDB" id="5342753at2"/>
<dbReference type="PROSITE" id="PS50109">
    <property type="entry name" value="HIS_KIN"/>
    <property type="match status" value="1"/>
</dbReference>
<dbReference type="SMART" id="SM00091">
    <property type="entry name" value="PAS"/>
    <property type="match status" value="1"/>
</dbReference>
<dbReference type="PANTHER" id="PTHR43047">
    <property type="entry name" value="TWO-COMPONENT HISTIDINE PROTEIN KINASE"/>
    <property type="match status" value="1"/>
</dbReference>
<dbReference type="AlphaFoldDB" id="A0A2L0F528"/>
<evidence type="ECO:0000313" key="11">
    <source>
        <dbReference type="Proteomes" id="UP000238348"/>
    </source>
</evidence>
<dbReference type="Proteomes" id="UP000238348">
    <property type="component" value="Chromosome"/>
</dbReference>
<dbReference type="Gene3D" id="1.10.287.130">
    <property type="match status" value="1"/>
</dbReference>
<evidence type="ECO:0000259" key="9">
    <source>
        <dbReference type="PROSITE" id="PS50112"/>
    </source>
</evidence>
<dbReference type="RefSeq" id="WP_104984787.1">
    <property type="nucleotide sequence ID" value="NZ_CP012673.1"/>
</dbReference>
<keyword evidence="5" id="KW-0418">Kinase</keyword>
<keyword evidence="4" id="KW-0808">Transferase</keyword>
<dbReference type="SMART" id="SM00387">
    <property type="entry name" value="HATPase_c"/>
    <property type="match status" value="1"/>
</dbReference>
<dbReference type="InterPro" id="IPR004358">
    <property type="entry name" value="Sig_transdc_His_kin-like_C"/>
</dbReference>
<dbReference type="SUPFAM" id="SSF47384">
    <property type="entry name" value="Homodimeric domain of signal transducing histidine kinase"/>
    <property type="match status" value="1"/>
</dbReference>
<evidence type="ECO:0000256" key="3">
    <source>
        <dbReference type="ARBA" id="ARBA00022553"/>
    </source>
</evidence>
<dbReference type="Gene3D" id="3.40.50.2300">
    <property type="match status" value="1"/>
</dbReference>
<dbReference type="SMART" id="SM00448">
    <property type="entry name" value="REC"/>
    <property type="match status" value="1"/>
</dbReference>
<proteinExistence type="predicted"/>
<dbReference type="PROSITE" id="PS50110">
    <property type="entry name" value="RESPONSE_REGULATORY"/>
    <property type="match status" value="1"/>
</dbReference>
<dbReference type="FunFam" id="3.30.565.10:FF:000006">
    <property type="entry name" value="Sensor histidine kinase WalK"/>
    <property type="match status" value="1"/>
</dbReference>
<evidence type="ECO:0000256" key="2">
    <source>
        <dbReference type="ARBA" id="ARBA00012438"/>
    </source>
</evidence>
<dbReference type="InterPro" id="IPR013656">
    <property type="entry name" value="PAS_4"/>
</dbReference>
<keyword evidence="3 6" id="KW-0597">Phosphoprotein</keyword>
<dbReference type="Gene3D" id="3.30.450.20">
    <property type="entry name" value="PAS domain"/>
    <property type="match status" value="1"/>
</dbReference>
<evidence type="ECO:0000256" key="1">
    <source>
        <dbReference type="ARBA" id="ARBA00000085"/>
    </source>
</evidence>
<evidence type="ECO:0000256" key="5">
    <source>
        <dbReference type="ARBA" id="ARBA00022777"/>
    </source>
</evidence>
<dbReference type="NCBIfam" id="TIGR00229">
    <property type="entry name" value="sensory_box"/>
    <property type="match status" value="1"/>
</dbReference>
<dbReference type="PANTHER" id="PTHR43047:SF72">
    <property type="entry name" value="OSMOSENSING HISTIDINE PROTEIN KINASE SLN1"/>
    <property type="match status" value="1"/>
</dbReference>
<dbReference type="InterPro" id="IPR035965">
    <property type="entry name" value="PAS-like_dom_sf"/>
</dbReference>
<dbReference type="CDD" id="cd00130">
    <property type="entry name" value="PAS"/>
    <property type="match status" value="1"/>
</dbReference>
<dbReference type="InterPro" id="IPR036097">
    <property type="entry name" value="HisK_dim/P_sf"/>
</dbReference>
<protein>
    <recommendedName>
        <fullName evidence="2">histidine kinase</fullName>
        <ecNumber evidence="2">2.7.13.3</ecNumber>
    </recommendedName>
</protein>
<organism evidence="10 11">
    <name type="scientific">Sorangium cellulosum</name>
    <name type="common">Polyangium cellulosum</name>
    <dbReference type="NCBI Taxonomy" id="56"/>
    <lineage>
        <taxon>Bacteria</taxon>
        <taxon>Pseudomonadati</taxon>
        <taxon>Myxococcota</taxon>
        <taxon>Polyangia</taxon>
        <taxon>Polyangiales</taxon>
        <taxon>Polyangiaceae</taxon>
        <taxon>Sorangium</taxon>
    </lineage>
</organism>
<dbReference type="PRINTS" id="PR00344">
    <property type="entry name" value="BCTRLSENSOR"/>
</dbReference>
<feature type="domain" description="PAS" evidence="9">
    <location>
        <begin position="139"/>
        <end position="190"/>
    </location>
</feature>
<dbReference type="SMART" id="SM00388">
    <property type="entry name" value="HisKA"/>
    <property type="match status" value="1"/>
</dbReference>
<comment type="catalytic activity">
    <reaction evidence="1">
        <text>ATP + protein L-histidine = ADP + protein N-phospho-L-histidine.</text>
        <dbReference type="EC" id="2.7.13.3"/>
    </reaction>
</comment>
<dbReference type="Pfam" id="PF00512">
    <property type="entry name" value="HisKA"/>
    <property type="match status" value="1"/>
</dbReference>
<dbReference type="InterPro" id="IPR005467">
    <property type="entry name" value="His_kinase_dom"/>
</dbReference>
<dbReference type="EC" id="2.7.13.3" evidence="2"/>
<evidence type="ECO:0000256" key="6">
    <source>
        <dbReference type="PROSITE-ProRule" id="PRU00169"/>
    </source>
</evidence>
<dbReference type="Pfam" id="PF08448">
    <property type="entry name" value="PAS_4"/>
    <property type="match status" value="1"/>
</dbReference>
<evidence type="ECO:0000259" key="8">
    <source>
        <dbReference type="PROSITE" id="PS50110"/>
    </source>
</evidence>
<reference evidence="10 11" key="1">
    <citation type="submission" date="2015-09" db="EMBL/GenBank/DDBJ databases">
        <title>Sorangium comparison.</title>
        <authorList>
            <person name="Zaburannyi N."/>
            <person name="Bunk B."/>
            <person name="Overmann J."/>
            <person name="Mueller R."/>
        </authorList>
    </citation>
    <scope>NUCLEOTIDE SEQUENCE [LARGE SCALE GENOMIC DNA]</scope>
    <source>
        <strain evidence="10 11">So ce26</strain>
    </source>
</reference>
<dbReference type="PROSITE" id="PS50112">
    <property type="entry name" value="PAS"/>
    <property type="match status" value="1"/>
</dbReference>
<dbReference type="Pfam" id="PF02518">
    <property type="entry name" value="HATPase_c"/>
    <property type="match status" value="1"/>
</dbReference>
<feature type="domain" description="Response regulatory" evidence="8">
    <location>
        <begin position="9"/>
        <end position="127"/>
    </location>
</feature>
<dbReference type="InterPro" id="IPR003594">
    <property type="entry name" value="HATPase_dom"/>
</dbReference>
<dbReference type="SUPFAM" id="SSF55785">
    <property type="entry name" value="PYP-like sensor domain (PAS domain)"/>
    <property type="match status" value="1"/>
</dbReference>
<dbReference type="InterPro" id="IPR000014">
    <property type="entry name" value="PAS"/>
</dbReference>
<dbReference type="EMBL" id="CP012673">
    <property type="protein sequence ID" value="AUX46637.1"/>
    <property type="molecule type" value="Genomic_DNA"/>
</dbReference>
<dbReference type="Pfam" id="PF00072">
    <property type="entry name" value="Response_reg"/>
    <property type="match status" value="1"/>
</dbReference>
<dbReference type="InterPro" id="IPR003661">
    <property type="entry name" value="HisK_dim/P_dom"/>
</dbReference>
<dbReference type="SUPFAM" id="SSF52172">
    <property type="entry name" value="CheY-like"/>
    <property type="match status" value="1"/>
</dbReference>
<dbReference type="SUPFAM" id="SSF55874">
    <property type="entry name" value="ATPase domain of HSP90 chaperone/DNA topoisomerase II/histidine kinase"/>
    <property type="match status" value="1"/>
</dbReference>
<dbReference type="CDD" id="cd00082">
    <property type="entry name" value="HisKA"/>
    <property type="match status" value="1"/>
</dbReference>
<dbReference type="InterPro" id="IPR036890">
    <property type="entry name" value="HATPase_C_sf"/>
</dbReference>